<sequence>MAAQSSQMNKSQRVPKTPSFTNEHPLEDIDDVHSQENNNYMKLVLLIVDVASNVLREYITKKKLKGKTFESFLNERAIKHALFQCCQSKRCCARQDSFKYSKTLTVQQLMKMYNQQDMSKALCNFQKCACHYTAKQGIKVQVLDITLANCFFDVEEDRKVIQCVKKLTQKRNELFHLSDLKELLPITFDNDWEWITVSIMAILNEIDQTEYSNTVYSKITAIFKSKLIEDPYYMLQYERLCRDYWETKLKEFEEKESKMCENFKTVLDETKTADLQDFIMKLPTLAKEIDLNLNVFGRSNLEKLEEETSEENDQKDVYVPVLLHLKVPTEWSRSRIKDAVRAMRLQGTYDMAINIKAVSTDDLNIVAEILRKTLGDDQKLRDEIEKFIGSILLGAEINEHESDMVVIDMAIANNNESLSQEQRQRHENQFHQIEVQFIRKFQLIRPASYVTAMRDCVVTNNMVVVINYYNDNLAIYDMDKPYDPQCIKLSSKPFGVVTIQGDDVGVSFNKDKCYIEIIDIKKQQVKKTIHVNGIGKMSYQDEIFYVVIDGKKINGVNLNGKEVVSFSSCLPDITNITTDKDRLFLTYSWTNELQCWSLSNMSIIWTFKNEKMSRPSHVVIDANHNLYVTGQGSKNVLIVSSDGQLHKEVLTLSQTKKHDLLFPITIHYDKLNNSLLAFKDFNDTAVLYKIIS</sequence>
<keyword evidence="3" id="KW-1185">Reference proteome</keyword>
<dbReference type="SUPFAM" id="SSF101898">
    <property type="entry name" value="NHL repeat"/>
    <property type="match status" value="1"/>
</dbReference>
<protein>
    <recommendedName>
        <fullName evidence="4">DZIP3-like HEPN domain-containing protein</fullName>
    </recommendedName>
</protein>
<dbReference type="AlphaFoldDB" id="A0A6J8C506"/>
<dbReference type="EMBL" id="CACVKT020004768">
    <property type="protein sequence ID" value="CAC5391468.1"/>
    <property type="molecule type" value="Genomic_DNA"/>
</dbReference>
<proteinExistence type="predicted"/>
<feature type="region of interest" description="Disordered" evidence="1">
    <location>
        <begin position="1"/>
        <end position="26"/>
    </location>
</feature>
<feature type="compositionally biased region" description="Polar residues" evidence="1">
    <location>
        <begin position="1"/>
        <end position="22"/>
    </location>
</feature>
<organism evidence="2 3">
    <name type="scientific">Mytilus coruscus</name>
    <name type="common">Sea mussel</name>
    <dbReference type="NCBI Taxonomy" id="42192"/>
    <lineage>
        <taxon>Eukaryota</taxon>
        <taxon>Metazoa</taxon>
        <taxon>Spiralia</taxon>
        <taxon>Lophotrochozoa</taxon>
        <taxon>Mollusca</taxon>
        <taxon>Bivalvia</taxon>
        <taxon>Autobranchia</taxon>
        <taxon>Pteriomorphia</taxon>
        <taxon>Mytilida</taxon>
        <taxon>Mytiloidea</taxon>
        <taxon>Mytilidae</taxon>
        <taxon>Mytilinae</taxon>
        <taxon>Mytilus</taxon>
    </lineage>
</organism>
<reference evidence="2 3" key="1">
    <citation type="submission" date="2020-06" db="EMBL/GenBank/DDBJ databases">
        <authorList>
            <person name="Li R."/>
            <person name="Bekaert M."/>
        </authorList>
    </citation>
    <scope>NUCLEOTIDE SEQUENCE [LARGE SCALE GENOMIC DNA]</scope>
    <source>
        <strain evidence="3">wild</strain>
    </source>
</reference>
<name>A0A6J8C506_MYTCO</name>
<evidence type="ECO:0000256" key="1">
    <source>
        <dbReference type="SAM" id="MobiDB-lite"/>
    </source>
</evidence>
<dbReference type="Gene3D" id="2.120.10.30">
    <property type="entry name" value="TolB, C-terminal domain"/>
    <property type="match status" value="1"/>
</dbReference>
<dbReference type="InterPro" id="IPR011042">
    <property type="entry name" value="6-blade_b-propeller_TolB-like"/>
</dbReference>
<accession>A0A6J8C506</accession>
<gene>
    <name evidence="2" type="ORF">MCOR_26478</name>
</gene>
<evidence type="ECO:0000313" key="3">
    <source>
        <dbReference type="Proteomes" id="UP000507470"/>
    </source>
</evidence>
<dbReference type="OrthoDB" id="10377102at2759"/>
<evidence type="ECO:0008006" key="4">
    <source>
        <dbReference type="Google" id="ProtNLM"/>
    </source>
</evidence>
<evidence type="ECO:0000313" key="2">
    <source>
        <dbReference type="EMBL" id="CAC5391468.1"/>
    </source>
</evidence>
<dbReference type="Proteomes" id="UP000507470">
    <property type="component" value="Unassembled WGS sequence"/>
</dbReference>